<evidence type="ECO:0000313" key="2">
    <source>
        <dbReference type="Proteomes" id="UP000664317"/>
    </source>
</evidence>
<dbReference type="RefSeq" id="WP_206578141.1">
    <property type="nucleotide sequence ID" value="NZ_JAFKCT010000003.1"/>
</dbReference>
<reference evidence="1 2" key="1">
    <citation type="submission" date="2021-03" db="EMBL/GenBank/DDBJ databases">
        <title>novel species isolated from a fishpond in China.</title>
        <authorList>
            <person name="Lu H."/>
            <person name="Cai Z."/>
        </authorList>
    </citation>
    <scope>NUCLEOTIDE SEQUENCE [LARGE SCALE GENOMIC DNA]</scope>
    <source>
        <strain evidence="1 2">H41</strain>
    </source>
</reference>
<dbReference type="PROSITE" id="PS51257">
    <property type="entry name" value="PROKAR_LIPOPROTEIN"/>
    <property type="match status" value="1"/>
</dbReference>
<accession>A0ABS3C338</accession>
<dbReference type="Proteomes" id="UP000664317">
    <property type="component" value="Unassembled WGS sequence"/>
</dbReference>
<comment type="caution">
    <text evidence="1">The sequence shown here is derived from an EMBL/GenBank/DDBJ whole genome shotgun (WGS) entry which is preliminary data.</text>
</comment>
<gene>
    <name evidence="1" type="ORF">J0A68_10380</name>
</gene>
<proteinExistence type="predicted"/>
<evidence type="ECO:0000313" key="1">
    <source>
        <dbReference type="EMBL" id="MBN7811367.1"/>
    </source>
</evidence>
<protein>
    <submittedName>
        <fullName evidence="1">Uncharacterized protein</fullName>
    </submittedName>
</protein>
<name>A0ABS3C338_9BACT</name>
<sequence>MASFSKMKKGFLFLQMVVFSACYGQNSAQRTVEFYAQNILPTKNGIVVRYDGRIEKADSSYNELAHLILVEFYRCKADPRGDNNDDLKIDSDEWVELSMTIRKEVFISRPMFEGRLISPPNIKSRKNLKYKDLKGGFVRYYPKNLFHRVFPVKFNLTVEPIVSYNGSDYVWLKVSKNDLEYGSWYFFELNEQTVLDWCEIGWIQ</sequence>
<organism evidence="1 2">
    <name type="scientific">Algoriphagus oliviformis</name>
    <dbReference type="NCBI Taxonomy" id="2811231"/>
    <lineage>
        <taxon>Bacteria</taxon>
        <taxon>Pseudomonadati</taxon>
        <taxon>Bacteroidota</taxon>
        <taxon>Cytophagia</taxon>
        <taxon>Cytophagales</taxon>
        <taxon>Cyclobacteriaceae</taxon>
        <taxon>Algoriphagus</taxon>
    </lineage>
</organism>
<dbReference type="EMBL" id="JAFKCT010000003">
    <property type="protein sequence ID" value="MBN7811367.1"/>
    <property type="molecule type" value="Genomic_DNA"/>
</dbReference>
<keyword evidence="2" id="KW-1185">Reference proteome</keyword>